<evidence type="ECO:0000313" key="2">
    <source>
        <dbReference type="Proteomes" id="UP001054837"/>
    </source>
</evidence>
<dbReference type="Proteomes" id="UP001054837">
    <property type="component" value="Unassembled WGS sequence"/>
</dbReference>
<gene>
    <name evidence="1" type="ORF">CDAR_4601</name>
</gene>
<sequence>MENTEETIKQTIFEVEGLEALYKLAVYKWKRCVIITINHAWLNGFNGDTLHAPCVGGNFSSKECCRGLMQTG</sequence>
<evidence type="ECO:0000313" key="1">
    <source>
        <dbReference type="EMBL" id="GIY29107.1"/>
    </source>
</evidence>
<dbReference type="AlphaFoldDB" id="A0AAV4S6G9"/>
<keyword evidence="2" id="KW-1185">Reference proteome</keyword>
<protein>
    <submittedName>
        <fullName evidence="1">Uncharacterized protein</fullName>
    </submittedName>
</protein>
<proteinExistence type="predicted"/>
<reference evidence="1 2" key="1">
    <citation type="submission" date="2021-06" db="EMBL/GenBank/DDBJ databases">
        <title>Caerostris darwini draft genome.</title>
        <authorList>
            <person name="Kono N."/>
            <person name="Arakawa K."/>
        </authorList>
    </citation>
    <scope>NUCLEOTIDE SEQUENCE [LARGE SCALE GENOMIC DNA]</scope>
</reference>
<name>A0AAV4S6G9_9ARAC</name>
<accession>A0AAV4S6G9</accession>
<dbReference type="EMBL" id="BPLQ01007274">
    <property type="protein sequence ID" value="GIY29107.1"/>
    <property type="molecule type" value="Genomic_DNA"/>
</dbReference>
<organism evidence="1 2">
    <name type="scientific">Caerostris darwini</name>
    <dbReference type="NCBI Taxonomy" id="1538125"/>
    <lineage>
        <taxon>Eukaryota</taxon>
        <taxon>Metazoa</taxon>
        <taxon>Ecdysozoa</taxon>
        <taxon>Arthropoda</taxon>
        <taxon>Chelicerata</taxon>
        <taxon>Arachnida</taxon>
        <taxon>Araneae</taxon>
        <taxon>Araneomorphae</taxon>
        <taxon>Entelegynae</taxon>
        <taxon>Araneoidea</taxon>
        <taxon>Araneidae</taxon>
        <taxon>Caerostris</taxon>
    </lineage>
</organism>
<comment type="caution">
    <text evidence="1">The sequence shown here is derived from an EMBL/GenBank/DDBJ whole genome shotgun (WGS) entry which is preliminary data.</text>
</comment>